<dbReference type="GO" id="GO:0035529">
    <property type="term" value="F:NADH pyrophosphatase activity"/>
    <property type="evidence" value="ECO:0007669"/>
    <property type="project" value="TreeGrafter"/>
</dbReference>
<evidence type="ECO:0000256" key="1">
    <source>
        <dbReference type="ARBA" id="ARBA00005582"/>
    </source>
</evidence>
<name>L1JQE0_GUITC</name>
<dbReference type="InterPro" id="IPR040618">
    <property type="entry name" value="Pre-Nudix"/>
</dbReference>
<organism evidence="4">
    <name type="scientific">Guillardia theta (strain CCMP2712)</name>
    <name type="common">Cryptophyte</name>
    <dbReference type="NCBI Taxonomy" id="905079"/>
    <lineage>
        <taxon>Eukaryota</taxon>
        <taxon>Cryptophyceae</taxon>
        <taxon>Pyrenomonadales</taxon>
        <taxon>Geminigeraceae</taxon>
        <taxon>Guillardia</taxon>
    </lineage>
</organism>
<keyword evidence="2" id="KW-0378">Hydrolase</keyword>
<dbReference type="OrthoDB" id="447842at2759"/>
<evidence type="ECO:0000313" key="6">
    <source>
        <dbReference type="Proteomes" id="UP000011087"/>
    </source>
</evidence>
<evidence type="ECO:0000313" key="4">
    <source>
        <dbReference type="EMBL" id="EKX50288.1"/>
    </source>
</evidence>
<dbReference type="Gene3D" id="3.40.630.30">
    <property type="match status" value="1"/>
</dbReference>
<dbReference type="PRINTS" id="PR01356">
    <property type="entry name" value="GFGPROTEIN"/>
</dbReference>
<feature type="non-terminal residue" evidence="4">
    <location>
        <position position="1"/>
    </location>
</feature>
<dbReference type="Proteomes" id="UP000011087">
    <property type="component" value="Unassembled WGS sequence"/>
</dbReference>
<dbReference type="EMBL" id="JH992979">
    <property type="protein sequence ID" value="EKX50288.1"/>
    <property type="molecule type" value="Genomic_DNA"/>
</dbReference>
<dbReference type="InterPro" id="IPR003293">
    <property type="entry name" value="Nudix_hydrolase6-like"/>
</dbReference>
<dbReference type="SUPFAM" id="SSF55811">
    <property type="entry name" value="Nudix"/>
    <property type="match status" value="1"/>
</dbReference>
<dbReference type="PaxDb" id="55529-EKX50288"/>
<dbReference type="AlphaFoldDB" id="L1JQE0"/>
<dbReference type="GO" id="GO:0051287">
    <property type="term" value="F:NAD binding"/>
    <property type="evidence" value="ECO:0007669"/>
    <property type="project" value="TreeGrafter"/>
</dbReference>
<evidence type="ECO:0000259" key="3">
    <source>
        <dbReference type="PROSITE" id="PS51462"/>
    </source>
</evidence>
<evidence type="ECO:0000313" key="5">
    <source>
        <dbReference type="EnsemblProtists" id="EKX50288"/>
    </source>
</evidence>
<dbReference type="eggNOG" id="KOG0648">
    <property type="taxonomic scope" value="Eukaryota"/>
</dbReference>
<dbReference type="Pfam" id="PF18290">
    <property type="entry name" value="Nudix_hydro"/>
    <property type="match status" value="1"/>
</dbReference>
<reference evidence="6" key="2">
    <citation type="submission" date="2012-11" db="EMBL/GenBank/DDBJ databases">
        <authorList>
            <person name="Kuo A."/>
            <person name="Curtis B.A."/>
            <person name="Tanifuji G."/>
            <person name="Burki F."/>
            <person name="Gruber A."/>
            <person name="Irimia M."/>
            <person name="Maruyama S."/>
            <person name="Arias M.C."/>
            <person name="Ball S.G."/>
            <person name="Gile G.H."/>
            <person name="Hirakawa Y."/>
            <person name="Hopkins J.F."/>
            <person name="Rensing S.A."/>
            <person name="Schmutz J."/>
            <person name="Symeonidi A."/>
            <person name="Elias M."/>
            <person name="Eveleigh R.J."/>
            <person name="Herman E.K."/>
            <person name="Klute M.J."/>
            <person name="Nakayama T."/>
            <person name="Obornik M."/>
            <person name="Reyes-Prieto A."/>
            <person name="Armbrust E.V."/>
            <person name="Aves S.J."/>
            <person name="Beiko R.G."/>
            <person name="Coutinho P."/>
            <person name="Dacks J.B."/>
            <person name="Durnford D.G."/>
            <person name="Fast N.M."/>
            <person name="Green B.R."/>
            <person name="Grisdale C."/>
            <person name="Hempe F."/>
            <person name="Henrissat B."/>
            <person name="Hoppner M.P."/>
            <person name="Ishida K.-I."/>
            <person name="Kim E."/>
            <person name="Koreny L."/>
            <person name="Kroth P.G."/>
            <person name="Liu Y."/>
            <person name="Malik S.-B."/>
            <person name="Maier U.G."/>
            <person name="McRose D."/>
            <person name="Mock T."/>
            <person name="Neilson J.A."/>
            <person name="Onodera N.T."/>
            <person name="Poole A.M."/>
            <person name="Pritham E.J."/>
            <person name="Richards T.A."/>
            <person name="Rocap G."/>
            <person name="Roy S.W."/>
            <person name="Sarai C."/>
            <person name="Schaack S."/>
            <person name="Shirato S."/>
            <person name="Slamovits C.H."/>
            <person name="Spencer D.F."/>
            <person name="Suzuki S."/>
            <person name="Worden A.Z."/>
            <person name="Zauner S."/>
            <person name="Barry K."/>
            <person name="Bell C."/>
            <person name="Bharti A.K."/>
            <person name="Crow J.A."/>
            <person name="Grimwood J."/>
            <person name="Kramer R."/>
            <person name="Lindquist E."/>
            <person name="Lucas S."/>
            <person name="Salamov A."/>
            <person name="McFadden G.I."/>
            <person name="Lane C.E."/>
            <person name="Keeling P.J."/>
            <person name="Gray M.W."/>
            <person name="Grigoriev I.V."/>
            <person name="Archibald J.M."/>
        </authorList>
    </citation>
    <scope>NUCLEOTIDE SEQUENCE</scope>
    <source>
        <strain evidence="6">CCMP2712</strain>
    </source>
</reference>
<keyword evidence="6" id="KW-1185">Reference proteome</keyword>
<reference evidence="5" key="3">
    <citation type="submission" date="2015-06" db="UniProtKB">
        <authorList>
            <consortium name="EnsemblProtists"/>
        </authorList>
    </citation>
    <scope>IDENTIFICATION</scope>
</reference>
<protein>
    <recommendedName>
        <fullName evidence="3">Nudix hydrolase domain-containing protein</fullName>
    </recommendedName>
</protein>
<reference evidence="4 6" key="1">
    <citation type="journal article" date="2012" name="Nature">
        <title>Algal genomes reveal evolutionary mosaicism and the fate of nucleomorphs.</title>
        <authorList>
            <consortium name="DOE Joint Genome Institute"/>
            <person name="Curtis B.A."/>
            <person name="Tanifuji G."/>
            <person name="Burki F."/>
            <person name="Gruber A."/>
            <person name="Irimia M."/>
            <person name="Maruyama S."/>
            <person name="Arias M.C."/>
            <person name="Ball S.G."/>
            <person name="Gile G.H."/>
            <person name="Hirakawa Y."/>
            <person name="Hopkins J.F."/>
            <person name="Kuo A."/>
            <person name="Rensing S.A."/>
            <person name="Schmutz J."/>
            <person name="Symeonidi A."/>
            <person name="Elias M."/>
            <person name="Eveleigh R.J."/>
            <person name="Herman E.K."/>
            <person name="Klute M.J."/>
            <person name="Nakayama T."/>
            <person name="Obornik M."/>
            <person name="Reyes-Prieto A."/>
            <person name="Armbrust E.V."/>
            <person name="Aves S.J."/>
            <person name="Beiko R.G."/>
            <person name="Coutinho P."/>
            <person name="Dacks J.B."/>
            <person name="Durnford D.G."/>
            <person name="Fast N.M."/>
            <person name="Green B.R."/>
            <person name="Grisdale C.J."/>
            <person name="Hempel F."/>
            <person name="Henrissat B."/>
            <person name="Hoppner M.P."/>
            <person name="Ishida K."/>
            <person name="Kim E."/>
            <person name="Koreny L."/>
            <person name="Kroth P.G."/>
            <person name="Liu Y."/>
            <person name="Malik S.B."/>
            <person name="Maier U.G."/>
            <person name="McRose D."/>
            <person name="Mock T."/>
            <person name="Neilson J.A."/>
            <person name="Onodera N.T."/>
            <person name="Poole A.M."/>
            <person name="Pritham E.J."/>
            <person name="Richards T.A."/>
            <person name="Rocap G."/>
            <person name="Roy S.W."/>
            <person name="Sarai C."/>
            <person name="Schaack S."/>
            <person name="Shirato S."/>
            <person name="Slamovits C.H."/>
            <person name="Spencer D.F."/>
            <person name="Suzuki S."/>
            <person name="Worden A.Z."/>
            <person name="Zauner S."/>
            <person name="Barry K."/>
            <person name="Bell C."/>
            <person name="Bharti A.K."/>
            <person name="Crow J.A."/>
            <person name="Grimwood J."/>
            <person name="Kramer R."/>
            <person name="Lindquist E."/>
            <person name="Lucas S."/>
            <person name="Salamov A."/>
            <person name="McFadden G.I."/>
            <person name="Lane C.E."/>
            <person name="Keeling P.J."/>
            <person name="Gray M.W."/>
            <person name="Grigoriev I.V."/>
            <person name="Archibald J.M."/>
        </authorList>
    </citation>
    <scope>NUCLEOTIDE SEQUENCE</scope>
    <source>
        <strain evidence="4 6">CCMP2712</strain>
    </source>
</reference>
<dbReference type="InterPro" id="IPR015797">
    <property type="entry name" value="NUDIX_hydrolase-like_dom_sf"/>
</dbReference>
<dbReference type="EnsemblProtists" id="EKX50288">
    <property type="protein sequence ID" value="EKX50288"/>
    <property type="gene ID" value="GUITHDRAFT_67111"/>
</dbReference>
<dbReference type="Pfam" id="PF00293">
    <property type="entry name" value="NUDIX"/>
    <property type="match status" value="1"/>
</dbReference>
<feature type="domain" description="Nudix hydrolase" evidence="3">
    <location>
        <begin position="94"/>
        <end position="221"/>
    </location>
</feature>
<dbReference type="OMA" id="HAHGGNF"/>
<comment type="similarity">
    <text evidence="1">Belongs to the Nudix hydrolase family.</text>
</comment>
<dbReference type="InterPro" id="IPR000086">
    <property type="entry name" value="NUDIX_hydrolase_dom"/>
</dbReference>
<dbReference type="GO" id="GO:0047631">
    <property type="term" value="F:ADP-ribose diphosphatase activity"/>
    <property type="evidence" value="ECO:0007669"/>
    <property type="project" value="TreeGrafter"/>
</dbReference>
<dbReference type="PANTHER" id="PTHR13994:SF13">
    <property type="entry name" value="FI03680P"/>
    <property type="match status" value="1"/>
</dbReference>
<evidence type="ECO:0000256" key="2">
    <source>
        <dbReference type="ARBA" id="ARBA00022801"/>
    </source>
</evidence>
<dbReference type="PROSITE" id="PS00893">
    <property type="entry name" value="NUDIX_BOX"/>
    <property type="match status" value="1"/>
</dbReference>
<dbReference type="GeneID" id="17306792"/>
<dbReference type="HOGENOM" id="CLU_054299_3_1_1"/>
<dbReference type="InterPro" id="IPR020084">
    <property type="entry name" value="NUDIX_hydrolase_CS"/>
</dbReference>
<dbReference type="KEGG" id="gtt:GUITHDRAFT_67111"/>
<dbReference type="PANTHER" id="PTHR13994">
    <property type="entry name" value="NUDIX HYDROLASE RELATED"/>
    <property type="match status" value="1"/>
</dbReference>
<accession>L1JQE0</accession>
<dbReference type="PROSITE" id="PS51462">
    <property type="entry name" value="NUDIX"/>
    <property type="match status" value="1"/>
</dbReference>
<proteinExistence type="inferred from homology"/>
<dbReference type="RefSeq" id="XP_005837268.1">
    <property type="nucleotide sequence ID" value="XM_005837211.1"/>
</dbReference>
<gene>
    <name evidence="4" type="ORF">GUITHDRAFT_67111</name>
</gene>
<sequence>VLSGKEDLYGGVLVETSSMSKDPASFSEQLSRSLESWRREKKKGIWITIAPDMAAHIPVAVEQGFHFHHASKDKGVTMYTWLSEAICNIPNNASHYVGVGVAVMDDQDRILVVQASAACEVLQVVKFAQVPTGLVESGEDIAEAAEREVFEETGIRVHFEGVLAFRHWLQKKTDLFFLCKGRPLNSNIVPQATSHTEAEWMPIQEFLSKPMTPEGSGTCSS</sequence>
<dbReference type="Gene3D" id="3.90.79.10">
    <property type="entry name" value="Nucleoside Triphosphate Pyrophosphohydrolase"/>
    <property type="match status" value="1"/>
</dbReference>